<accession>A0ABV5LNH4</accession>
<dbReference type="Gene3D" id="3.40.50.2000">
    <property type="entry name" value="Glycogen Phosphorylase B"/>
    <property type="match status" value="1"/>
</dbReference>
<evidence type="ECO:0000313" key="2">
    <source>
        <dbReference type="Proteomes" id="UP001589748"/>
    </source>
</evidence>
<dbReference type="SUPFAM" id="SSF53756">
    <property type="entry name" value="UDP-Glycosyltransferase/glycogen phosphorylase"/>
    <property type="match status" value="1"/>
</dbReference>
<keyword evidence="2" id="KW-1185">Reference proteome</keyword>
<evidence type="ECO:0008006" key="3">
    <source>
        <dbReference type="Google" id="ProtNLM"/>
    </source>
</evidence>
<sequence>MSAPIGYYVHHQGDGHRRRALAVAQHLDRPVTGLSSLPAPDGWPGDWVELPRDDVPAPLPDADATAGGRLHWVPLDHPGLRERAARVSSWVAAARPALVVVDVSVEMTLLLRLHGVPVVVAAMLGDRDDPVHTLGRAAATALFAPWPAPAGRTTGEVHHVGAFSRFDHLSPTPVPGTGRVLRLWGLGGSDVDATQLAAAEAATPGWTWATPGPDVWADLGAAEVVVVHGGHNAVAEVAAARRPAVVVAQHRPFAEQHRRVERLRELGIVALDAWPPAADWPGLLDRARGVGGAVWQAWSPGDGARRTAVWLERLASAREASR</sequence>
<name>A0ABV5LNH4_9ACTN</name>
<reference evidence="1 2" key="1">
    <citation type="submission" date="2024-09" db="EMBL/GenBank/DDBJ databases">
        <authorList>
            <person name="Sun Q."/>
            <person name="Mori K."/>
        </authorList>
    </citation>
    <scope>NUCLEOTIDE SEQUENCE [LARGE SCALE GENOMIC DNA]</scope>
    <source>
        <strain evidence="1 2">TISTR 1856</strain>
    </source>
</reference>
<protein>
    <recommendedName>
        <fullName evidence="3">Glycosyl transferase family 28 C-terminal domain-containing protein</fullName>
    </recommendedName>
</protein>
<dbReference type="RefSeq" id="WP_380140241.1">
    <property type="nucleotide sequence ID" value="NZ_JBHLUI010000012.1"/>
</dbReference>
<organism evidence="1 2">
    <name type="scientific">Kineococcus gynurae</name>
    <dbReference type="NCBI Taxonomy" id="452979"/>
    <lineage>
        <taxon>Bacteria</taxon>
        <taxon>Bacillati</taxon>
        <taxon>Actinomycetota</taxon>
        <taxon>Actinomycetes</taxon>
        <taxon>Kineosporiales</taxon>
        <taxon>Kineosporiaceae</taxon>
        <taxon>Kineococcus</taxon>
    </lineage>
</organism>
<proteinExistence type="predicted"/>
<comment type="caution">
    <text evidence="1">The sequence shown here is derived from an EMBL/GenBank/DDBJ whole genome shotgun (WGS) entry which is preliminary data.</text>
</comment>
<evidence type="ECO:0000313" key="1">
    <source>
        <dbReference type="EMBL" id="MFB9375599.1"/>
    </source>
</evidence>
<gene>
    <name evidence="1" type="ORF">ACFFVI_01330</name>
</gene>
<dbReference type="EMBL" id="JBHMDM010000001">
    <property type="protein sequence ID" value="MFB9375599.1"/>
    <property type="molecule type" value="Genomic_DNA"/>
</dbReference>
<dbReference type="Proteomes" id="UP001589748">
    <property type="component" value="Unassembled WGS sequence"/>
</dbReference>